<evidence type="ECO:0000313" key="3">
    <source>
        <dbReference type="Proteomes" id="UP001432027"/>
    </source>
</evidence>
<feature type="region of interest" description="Disordered" evidence="1">
    <location>
        <begin position="1"/>
        <end position="46"/>
    </location>
</feature>
<feature type="compositionally biased region" description="Basic and acidic residues" evidence="1">
    <location>
        <begin position="14"/>
        <end position="46"/>
    </location>
</feature>
<reference evidence="2" key="1">
    <citation type="submission" date="2023-10" db="EMBL/GenBank/DDBJ databases">
        <title>Genome assembly of Pristionchus species.</title>
        <authorList>
            <person name="Yoshida K."/>
            <person name="Sommer R.J."/>
        </authorList>
    </citation>
    <scope>NUCLEOTIDE SEQUENCE</scope>
    <source>
        <strain evidence="2">RS0144</strain>
    </source>
</reference>
<evidence type="ECO:0000256" key="1">
    <source>
        <dbReference type="SAM" id="MobiDB-lite"/>
    </source>
</evidence>
<dbReference type="SUPFAM" id="SSF56784">
    <property type="entry name" value="HAD-like"/>
    <property type="match status" value="1"/>
</dbReference>
<dbReference type="Pfam" id="PF08645">
    <property type="entry name" value="PNK3P"/>
    <property type="match status" value="1"/>
</dbReference>
<dbReference type="Gene3D" id="3.40.50.1000">
    <property type="entry name" value="HAD superfamily/HAD-like"/>
    <property type="match status" value="1"/>
</dbReference>
<proteinExistence type="predicted"/>
<dbReference type="InterPro" id="IPR027417">
    <property type="entry name" value="P-loop_NTPase"/>
</dbReference>
<dbReference type="GO" id="GO:0046403">
    <property type="term" value="F:polynucleotide 3'-phosphatase activity"/>
    <property type="evidence" value="ECO:0007669"/>
    <property type="project" value="TreeGrafter"/>
</dbReference>
<dbReference type="InterPro" id="IPR013954">
    <property type="entry name" value="PNK3P"/>
</dbReference>
<dbReference type="NCBIfam" id="TIGR01662">
    <property type="entry name" value="HAD-SF-IIIA"/>
    <property type="match status" value="1"/>
</dbReference>
<gene>
    <name evidence="2" type="ORF">PENTCL1PPCAC_18486</name>
</gene>
<dbReference type="GO" id="GO:0006281">
    <property type="term" value="P:DNA repair"/>
    <property type="evidence" value="ECO:0007669"/>
    <property type="project" value="TreeGrafter"/>
</dbReference>
<dbReference type="AlphaFoldDB" id="A0AAV5TPR5"/>
<dbReference type="FunFam" id="3.40.50.1000:FF:000078">
    <property type="entry name" value="Bifunctional polynucleotide phosphatase/kinase"/>
    <property type="match status" value="1"/>
</dbReference>
<dbReference type="InterPro" id="IPR006551">
    <property type="entry name" value="Polynucleotide_phosphatase"/>
</dbReference>
<dbReference type="InterPro" id="IPR023214">
    <property type="entry name" value="HAD_sf"/>
</dbReference>
<dbReference type="CDD" id="cd01625">
    <property type="entry name" value="HAD_PNP"/>
    <property type="match status" value="1"/>
</dbReference>
<dbReference type="NCBIfam" id="TIGR01664">
    <property type="entry name" value="DNA-3'-Pase"/>
    <property type="match status" value="1"/>
</dbReference>
<dbReference type="Pfam" id="PF13671">
    <property type="entry name" value="AAA_33"/>
    <property type="match status" value="1"/>
</dbReference>
<dbReference type="SUPFAM" id="SSF52540">
    <property type="entry name" value="P-loop containing nucleoside triphosphate hydrolases"/>
    <property type="match status" value="1"/>
</dbReference>
<dbReference type="EMBL" id="BTSX01000004">
    <property type="protein sequence ID" value="GMS96311.1"/>
    <property type="molecule type" value="Genomic_DNA"/>
</dbReference>
<dbReference type="PANTHER" id="PTHR12083:SF9">
    <property type="entry name" value="BIFUNCTIONAL POLYNUCLEOTIDE PHOSPHATASE_KINASE"/>
    <property type="match status" value="1"/>
</dbReference>
<feature type="non-terminal residue" evidence="2">
    <location>
        <position position="1"/>
    </location>
</feature>
<dbReference type="Gene3D" id="3.40.50.300">
    <property type="entry name" value="P-loop containing nucleotide triphosphate hydrolases"/>
    <property type="match status" value="1"/>
</dbReference>
<comment type="caution">
    <text evidence="2">The sequence shown here is derived from an EMBL/GenBank/DDBJ whole genome shotgun (WGS) entry which is preliminary data.</text>
</comment>
<evidence type="ECO:0000313" key="2">
    <source>
        <dbReference type="EMBL" id="GMS96311.1"/>
    </source>
</evidence>
<dbReference type="GO" id="GO:0046404">
    <property type="term" value="F:ATP-dependent polydeoxyribonucleotide 5'-hydroxyl-kinase activity"/>
    <property type="evidence" value="ECO:0007669"/>
    <property type="project" value="TreeGrafter"/>
</dbReference>
<dbReference type="InterPro" id="IPR036412">
    <property type="entry name" value="HAD-like_sf"/>
</dbReference>
<dbReference type="Proteomes" id="UP001432027">
    <property type="component" value="Unassembled WGS sequence"/>
</dbReference>
<protein>
    <submittedName>
        <fullName evidence="2">Uncharacterized protein</fullName>
    </submittedName>
</protein>
<sequence length="437" mass="49931">SGMKRAMRNQSNNEAKRARAEQKKKMSVKADDEFTEKEENNDQNGVKKDLFGRPILSLGTWDQPNEQLLIFTPHGLEHRAKVAAFDMDGTLITTKSGKVFPVDTTDWKFWSDGVAGKLRDLHEKEETKLVIFTNQKGLMTKKVDKGAFKKKIEAIVRNAKVPIQVFISIGDASYRKPMTGMWDHFTKQGNGDIEIDKETSVFVGDAAGRHQTKERARKDHSCADRLFARNIGLPFQTPEQFFEGKTKEEVWGPVPFCPHDYAKTERTLFEPKDTPLPSPSREIIVMVGFPGSGKSSFAKRLEKDHGYVVVNRDTLGNWQKCVAKARDALQLGKSVVVDNTNPDKESRKRYIVLGAEQRVTVRCFEMTTTMQHAQHNVKYRMMFREGLDVSTMVLRMHSSKYEPPSLSEGFQSLVKVNFVPEFESEDEKKIYFQYFVE</sequence>
<dbReference type="InterPro" id="IPR006549">
    <property type="entry name" value="HAD-SF_hydro_IIIA"/>
</dbReference>
<dbReference type="FunFam" id="3.40.50.300:FF:000737">
    <property type="entry name" value="Bifunctional polynucleotide phosphatase/kinase"/>
    <property type="match status" value="1"/>
</dbReference>
<dbReference type="PANTHER" id="PTHR12083">
    <property type="entry name" value="BIFUNCTIONAL POLYNUCLEOTIDE PHOSPHATASE/KINASE"/>
    <property type="match status" value="1"/>
</dbReference>
<organism evidence="2 3">
    <name type="scientific">Pristionchus entomophagus</name>
    <dbReference type="NCBI Taxonomy" id="358040"/>
    <lineage>
        <taxon>Eukaryota</taxon>
        <taxon>Metazoa</taxon>
        <taxon>Ecdysozoa</taxon>
        <taxon>Nematoda</taxon>
        <taxon>Chromadorea</taxon>
        <taxon>Rhabditida</taxon>
        <taxon>Rhabditina</taxon>
        <taxon>Diplogasteromorpha</taxon>
        <taxon>Diplogasteroidea</taxon>
        <taxon>Neodiplogasteridae</taxon>
        <taxon>Pristionchus</taxon>
    </lineage>
</organism>
<name>A0AAV5TPR5_9BILA</name>
<keyword evidence="3" id="KW-1185">Reference proteome</keyword>
<dbReference type="GO" id="GO:0003690">
    <property type="term" value="F:double-stranded DNA binding"/>
    <property type="evidence" value="ECO:0007669"/>
    <property type="project" value="TreeGrafter"/>
</dbReference>
<accession>A0AAV5TPR5</accession>